<gene>
    <name evidence="6" type="ORF">BJG266_LOCUS28022</name>
    <name evidence="5" type="ORF">IZO911_LOCUS10093</name>
    <name evidence="11" type="ORF">KXQ929_LOCUS19438</name>
    <name evidence="10" type="ORF">OKA104_LOCUS13091</name>
    <name evidence="9" type="ORF">OXD698_LOCUS11711</name>
    <name evidence="8" type="ORF">QVE165_LOCUS46371</name>
    <name evidence="7" type="ORF">VCS650_LOCUS31156</name>
</gene>
<evidence type="ECO:0000313" key="13">
    <source>
        <dbReference type="Proteomes" id="UP000663860"/>
    </source>
</evidence>
<dbReference type="PANTHER" id="PTHR13486">
    <property type="entry name" value="TELOMERE LENGTH AND SILENCING PROTEIN 1 TLS1 FAMILY MEMBER"/>
    <property type="match status" value="1"/>
</dbReference>
<keyword evidence="12" id="KW-1185">Reference proteome</keyword>
<dbReference type="EMBL" id="CAJNOI010000275">
    <property type="protein sequence ID" value="CAF1221767.1"/>
    <property type="molecule type" value="Genomic_DNA"/>
</dbReference>
<evidence type="ECO:0000256" key="2">
    <source>
        <dbReference type="ARBA" id="ARBA00007643"/>
    </source>
</evidence>
<organism evidence="5 13">
    <name type="scientific">Adineta steineri</name>
    <dbReference type="NCBI Taxonomy" id="433720"/>
    <lineage>
        <taxon>Eukaryota</taxon>
        <taxon>Metazoa</taxon>
        <taxon>Spiralia</taxon>
        <taxon>Gnathifera</taxon>
        <taxon>Rotifera</taxon>
        <taxon>Eurotatoria</taxon>
        <taxon>Bdelloidea</taxon>
        <taxon>Adinetida</taxon>
        <taxon>Adinetidae</taxon>
        <taxon>Adineta</taxon>
    </lineage>
</organism>
<feature type="region of interest" description="Disordered" evidence="4">
    <location>
        <begin position="58"/>
        <end position="81"/>
    </location>
</feature>
<dbReference type="Proteomes" id="UP000663881">
    <property type="component" value="Unassembled WGS sequence"/>
</dbReference>
<dbReference type="Proteomes" id="UP000663891">
    <property type="component" value="Unassembled WGS sequence"/>
</dbReference>
<dbReference type="EMBL" id="CAJNOE010000072">
    <property type="protein sequence ID" value="CAF0860382.1"/>
    <property type="molecule type" value="Genomic_DNA"/>
</dbReference>
<feature type="region of interest" description="Disordered" evidence="4">
    <location>
        <begin position="1"/>
        <end position="41"/>
    </location>
</feature>
<dbReference type="Proteomes" id="UP000663844">
    <property type="component" value="Unassembled WGS sequence"/>
</dbReference>
<evidence type="ECO:0000313" key="12">
    <source>
        <dbReference type="Proteomes" id="UP000663832"/>
    </source>
</evidence>
<dbReference type="AlphaFoldDB" id="A0A813X580"/>
<dbReference type="EMBL" id="CAJOAY010000650">
    <property type="protein sequence ID" value="CAF3709672.1"/>
    <property type="molecule type" value="Genomic_DNA"/>
</dbReference>
<dbReference type="EMBL" id="CAJNON010000525">
    <property type="protein sequence ID" value="CAF1303032.1"/>
    <property type="molecule type" value="Genomic_DNA"/>
</dbReference>
<dbReference type="EMBL" id="CAJNOM010000686">
    <property type="protein sequence ID" value="CAF1541692.1"/>
    <property type="molecule type" value="Genomic_DNA"/>
</dbReference>
<reference evidence="5" key="1">
    <citation type="submission" date="2021-02" db="EMBL/GenBank/DDBJ databases">
        <authorList>
            <person name="Nowell W R."/>
        </authorList>
    </citation>
    <scope>NUCLEOTIDE SEQUENCE</scope>
</reference>
<comment type="similarity">
    <text evidence="2">Belongs to the TLS1 family.</text>
</comment>
<dbReference type="GO" id="GO:0000398">
    <property type="term" value="P:mRNA splicing, via spliceosome"/>
    <property type="evidence" value="ECO:0007669"/>
    <property type="project" value="TreeGrafter"/>
</dbReference>
<evidence type="ECO:0000313" key="8">
    <source>
        <dbReference type="EMBL" id="CAF1541692.1"/>
    </source>
</evidence>
<dbReference type="Proteomes" id="UP000663868">
    <property type="component" value="Unassembled WGS sequence"/>
</dbReference>
<dbReference type="Proteomes" id="UP000663877">
    <property type="component" value="Unassembled WGS sequence"/>
</dbReference>
<comment type="caution">
    <text evidence="5">The sequence shown here is derived from an EMBL/GenBank/DDBJ whole genome shotgun (WGS) entry which is preliminary data.</text>
</comment>
<dbReference type="OrthoDB" id="5627at2759"/>
<dbReference type="EMBL" id="CAJOBB010001318">
    <property type="protein sequence ID" value="CAF3840336.1"/>
    <property type="molecule type" value="Genomic_DNA"/>
</dbReference>
<sequence>MFKRAHIRRRQDSDDEDDNRPANNDDNNEHNSNDGADSGNVIEDLKLIQKLRQRKNGLSADELALGKQTNPLLPARKLDSSDGYKLKAGGLIEMSTLKEQQQQRNRPSKDLSTINDNFARETNRRDEDTEMQRYIEEQLAKLQQEKSSNSTTTTSSNNELQAVFATLKKPEDTLFHVSKHLITDHSTQASEEMLSEQMLSGIPEVDIGVEEKIRNIEETDKAKRKLLQTLCDKKGAEKKISAIIAQSTAPLNLLASATAVPSTPSKTASLSFVQHKRFNTDGMDILNSKRFKQNQIKDVVKPQPVVGNKEKHPTLLKDPKQPAPPEKPLSEVATDDYVFDRFRKNLHGLRNCKIRHA</sequence>
<evidence type="ECO:0000313" key="7">
    <source>
        <dbReference type="EMBL" id="CAF1303032.1"/>
    </source>
</evidence>
<accession>A0A813X580</accession>
<evidence type="ECO:0000256" key="3">
    <source>
        <dbReference type="ARBA" id="ARBA00023242"/>
    </source>
</evidence>
<evidence type="ECO:0000256" key="4">
    <source>
        <dbReference type="SAM" id="MobiDB-lite"/>
    </source>
</evidence>
<name>A0A813X580_9BILA</name>
<evidence type="ECO:0000313" key="10">
    <source>
        <dbReference type="EMBL" id="CAF3709672.1"/>
    </source>
</evidence>
<feature type="compositionally biased region" description="Basic and acidic residues" evidence="4">
    <location>
        <begin position="308"/>
        <end position="320"/>
    </location>
</feature>
<evidence type="ECO:0000313" key="6">
    <source>
        <dbReference type="EMBL" id="CAF1221767.1"/>
    </source>
</evidence>
<evidence type="ECO:0000313" key="9">
    <source>
        <dbReference type="EMBL" id="CAF3692600.1"/>
    </source>
</evidence>
<dbReference type="InterPro" id="IPR010756">
    <property type="entry name" value="Tls1-like"/>
</dbReference>
<feature type="region of interest" description="Disordered" evidence="4">
    <location>
        <begin position="302"/>
        <end position="331"/>
    </location>
</feature>
<dbReference type="Proteomes" id="UP000663832">
    <property type="component" value="Unassembled WGS sequence"/>
</dbReference>
<dbReference type="PANTHER" id="PTHR13486:SF2">
    <property type="entry name" value="SPLICING FACTOR C9ORF78"/>
    <property type="match status" value="1"/>
</dbReference>
<comment type="subcellular location">
    <subcellularLocation>
        <location evidence="1">Nucleus</location>
    </subcellularLocation>
</comment>
<evidence type="ECO:0000256" key="1">
    <source>
        <dbReference type="ARBA" id="ARBA00004123"/>
    </source>
</evidence>
<proteinExistence type="inferred from homology"/>
<evidence type="ECO:0000313" key="11">
    <source>
        <dbReference type="EMBL" id="CAF3840336.1"/>
    </source>
</evidence>
<evidence type="ECO:0000313" key="5">
    <source>
        <dbReference type="EMBL" id="CAF0860382.1"/>
    </source>
</evidence>
<dbReference type="EMBL" id="CAJOAZ010000661">
    <property type="protein sequence ID" value="CAF3692600.1"/>
    <property type="molecule type" value="Genomic_DNA"/>
</dbReference>
<dbReference type="Pfam" id="PF07052">
    <property type="entry name" value="Hep_59"/>
    <property type="match status" value="1"/>
</dbReference>
<dbReference type="Proteomes" id="UP000663860">
    <property type="component" value="Unassembled WGS sequence"/>
</dbReference>
<keyword evidence="3" id="KW-0539">Nucleus</keyword>
<protein>
    <submittedName>
        <fullName evidence="5">Uncharacterized protein</fullName>
    </submittedName>
</protein>
<dbReference type="GO" id="GO:0005681">
    <property type="term" value="C:spliceosomal complex"/>
    <property type="evidence" value="ECO:0007669"/>
    <property type="project" value="TreeGrafter"/>
</dbReference>